<keyword evidence="3" id="KW-1185">Reference proteome</keyword>
<protein>
    <submittedName>
        <fullName evidence="2">Uncharacterized protein</fullName>
    </submittedName>
</protein>
<proteinExistence type="predicted"/>
<dbReference type="Proteomes" id="UP000218811">
    <property type="component" value="Unassembled WGS sequence"/>
</dbReference>
<feature type="compositionally biased region" description="Polar residues" evidence="1">
    <location>
        <begin position="162"/>
        <end position="172"/>
    </location>
</feature>
<dbReference type="AlphaFoldDB" id="A0A2H3JPC8"/>
<feature type="region of interest" description="Disordered" evidence="1">
    <location>
        <begin position="474"/>
        <end position="496"/>
    </location>
</feature>
<accession>A0A2H3JPC8</accession>
<name>A0A2H3JPC8_WOLCO</name>
<evidence type="ECO:0000313" key="2">
    <source>
        <dbReference type="EMBL" id="PCH41763.1"/>
    </source>
</evidence>
<organism evidence="2 3">
    <name type="scientific">Wolfiporia cocos (strain MD-104)</name>
    <name type="common">Brown rot fungus</name>
    <dbReference type="NCBI Taxonomy" id="742152"/>
    <lineage>
        <taxon>Eukaryota</taxon>
        <taxon>Fungi</taxon>
        <taxon>Dikarya</taxon>
        <taxon>Basidiomycota</taxon>
        <taxon>Agaricomycotina</taxon>
        <taxon>Agaricomycetes</taxon>
        <taxon>Polyporales</taxon>
        <taxon>Phaeolaceae</taxon>
        <taxon>Wolfiporia</taxon>
    </lineage>
</organism>
<sequence>MHVIVPQRALPTRADQLPAASWWLPPHCKSPSHPVTHASVTRTCMPASARMPTTPSLGISLSAALIVIPVRSTYPPTGHRTRSPRPSAQLVPIRQRCSAAARTRPARALCGRAAARAARPRTATARSSPGSGGRGAHRRAPSHRAATLARPHLPAGSAPDPASSQITMCESNQPRRRGSTQPVGRGQPPRRDAAGARRAVVRPARRSLTNRAPPGLALRAFSARAGPCAAGLRTPPPRRVAPTLATAHRVLHRHRARSPPYSHIIGHAQSPSKARVRGLIARAPLGRLDIYSCADTSPGRARGPAHSQARPNSIGEQKHTLRRKSSTQARTQGAARRLLPADWERCRQRLASPPSRRVSLLHARTHAGGQRGLAGPQCPGKCTRGLAALGLGCCCSAGPITSAGEHGADGGRTAPTPRPHTLVAGVACPRRTRPTRTMAHGDMLARRARRPCSLERRSTRCRTPRRILRVPAPSAKCGAAKRTSHPRAGMSMHSGTTGSASCIVWRRFTTPCNAASKEATGRVDRLRQLPRRERAPDLALRRVGSAQRALPFVVASGESRLRGCASRTELTRRNEMEDWHGDVSTGIV</sequence>
<feature type="region of interest" description="Disordered" evidence="1">
    <location>
        <begin position="297"/>
        <end position="334"/>
    </location>
</feature>
<reference evidence="2 3" key="1">
    <citation type="journal article" date="2012" name="Science">
        <title>The Paleozoic origin of enzymatic lignin decomposition reconstructed from 31 fungal genomes.</title>
        <authorList>
            <person name="Floudas D."/>
            <person name="Binder M."/>
            <person name="Riley R."/>
            <person name="Barry K."/>
            <person name="Blanchette R.A."/>
            <person name="Henrissat B."/>
            <person name="Martinez A.T."/>
            <person name="Otillar R."/>
            <person name="Spatafora J.W."/>
            <person name="Yadav J.S."/>
            <person name="Aerts A."/>
            <person name="Benoit I."/>
            <person name="Boyd A."/>
            <person name="Carlson A."/>
            <person name="Copeland A."/>
            <person name="Coutinho P.M."/>
            <person name="de Vries R.P."/>
            <person name="Ferreira P."/>
            <person name="Findley K."/>
            <person name="Foster B."/>
            <person name="Gaskell J."/>
            <person name="Glotzer D."/>
            <person name="Gorecki P."/>
            <person name="Heitman J."/>
            <person name="Hesse C."/>
            <person name="Hori C."/>
            <person name="Igarashi K."/>
            <person name="Jurgens J.A."/>
            <person name="Kallen N."/>
            <person name="Kersten P."/>
            <person name="Kohler A."/>
            <person name="Kuees U."/>
            <person name="Kumar T.K.A."/>
            <person name="Kuo A."/>
            <person name="LaButti K."/>
            <person name="Larrondo L.F."/>
            <person name="Lindquist E."/>
            <person name="Ling A."/>
            <person name="Lombard V."/>
            <person name="Lucas S."/>
            <person name="Lundell T."/>
            <person name="Martin R."/>
            <person name="McLaughlin D.J."/>
            <person name="Morgenstern I."/>
            <person name="Morin E."/>
            <person name="Murat C."/>
            <person name="Nagy L.G."/>
            <person name="Nolan M."/>
            <person name="Ohm R.A."/>
            <person name="Patyshakuliyeva A."/>
            <person name="Rokas A."/>
            <person name="Ruiz-Duenas F.J."/>
            <person name="Sabat G."/>
            <person name="Salamov A."/>
            <person name="Samejima M."/>
            <person name="Schmutz J."/>
            <person name="Slot J.C."/>
            <person name="St John F."/>
            <person name="Stenlid J."/>
            <person name="Sun H."/>
            <person name="Sun S."/>
            <person name="Syed K."/>
            <person name="Tsang A."/>
            <person name="Wiebenga A."/>
            <person name="Young D."/>
            <person name="Pisabarro A."/>
            <person name="Eastwood D.C."/>
            <person name="Martin F."/>
            <person name="Cullen D."/>
            <person name="Grigoriev I.V."/>
            <person name="Hibbett D.S."/>
        </authorList>
    </citation>
    <scope>NUCLEOTIDE SEQUENCE [LARGE SCALE GENOMIC DNA]</scope>
    <source>
        <strain evidence="2 3">MD-104</strain>
    </source>
</reference>
<evidence type="ECO:0000256" key="1">
    <source>
        <dbReference type="SAM" id="MobiDB-lite"/>
    </source>
</evidence>
<feature type="compositionally biased region" description="Low complexity" evidence="1">
    <location>
        <begin position="110"/>
        <end position="129"/>
    </location>
</feature>
<evidence type="ECO:0000313" key="3">
    <source>
        <dbReference type="Proteomes" id="UP000218811"/>
    </source>
</evidence>
<feature type="region of interest" description="Disordered" evidence="1">
    <location>
        <begin position="110"/>
        <end position="207"/>
    </location>
</feature>
<gene>
    <name evidence="2" type="ORF">WOLCODRAFT_163360</name>
</gene>
<dbReference type="EMBL" id="KB468113">
    <property type="protein sequence ID" value="PCH41763.1"/>
    <property type="molecule type" value="Genomic_DNA"/>
</dbReference>